<evidence type="ECO:0000313" key="9">
    <source>
        <dbReference type="EMBL" id="MCV9389420.1"/>
    </source>
</evidence>
<dbReference type="SMART" id="SM00028">
    <property type="entry name" value="TPR"/>
    <property type="match status" value="3"/>
</dbReference>
<dbReference type="SUPFAM" id="SSF48452">
    <property type="entry name" value="TPR-like"/>
    <property type="match status" value="1"/>
</dbReference>
<accession>A0ABT3D0E4</accession>
<feature type="chain" id="PRO_5046585764" evidence="7">
    <location>
        <begin position="19"/>
        <end position="486"/>
    </location>
</feature>
<dbReference type="SMART" id="SM00421">
    <property type="entry name" value="HTH_LUXR"/>
    <property type="match status" value="1"/>
</dbReference>
<evidence type="ECO:0000259" key="8">
    <source>
        <dbReference type="PROSITE" id="PS50043"/>
    </source>
</evidence>
<dbReference type="CDD" id="cd06170">
    <property type="entry name" value="LuxR_C_like"/>
    <property type="match status" value="1"/>
</dbReference>
<evidence type="ECO:0000256" key="3">
    <source>
        <dbReference type="ARBA" id="ARBA00023163"/>
    </source>
</evidence>
<dbReference type="InterPro" id="IPR016032">
    <property type="entry name" value="Sig_transdc_resp-reg_C-effctor"/>
</dbReference>
<dbReference type="PROSITE" id="PS50293">
    <property type="entry name" value="TPR_REGION"/>
    <property type="match status" value="1"/>
</dbReference>
<keyword evidence="6" id="KW-1133">Transmembrane helix</keyword>
<keyword evidence="3" id="KW-0804">Transcription</keyword>
<dbReference type="InterPro" id="IPR011990">
    <property type="entry name" value="TPR-like_helical_dom_sf"/>
</dbReference>
<dbReference type="PROSITE" id="PS50005">
    <property type="entry name" value="TPR"/>
    <property type="match status" value="1"/>
</dbReference>
<dbReference type="PANTHER" id="PTHR44688">
    <property type="entry name" value="DNA-BINDING TRANSCRIPTIONAL ACTIVATOR DEVR_DOSR"/>
    <property type="match status" value="1"/>
</dbReference>
<dbReference type="SUPFAM" id="SSF46894">
    <property type="entry name" value="C-terminal effector domain of the bipartite response regulators"/>
    <property type="match status" value="1"/>
</dbReference>
<keyword evidence="7" id="KW-0732">Signal</keyword>
<dbReference type="EMBL" id="JAOYOD010000001">
    <property type="protein sequence ID" value="MCV9389420.1"/>
    <property type="molecule type" value="Genomic_DNA"/>
</dbReference>
<protein>
    <submittedName>
        <fullName evidence="9">Tetratricopeptide repeat protein</fullName>
    </submittedName>
</protein>
<dbReference type="InterPro" id="IPR000792">
    <property type="entry name" value="Tscrpt_reg_LuxR_C"/>
</dbReference>
<evidence type="ECO:0000313" key="10">
    <source>
        <dbReference type="Proteomes" id="UP001300692"/>
    </source>
</evidence>
<dbReference type="PANTHER" id="PTHR44688:SF16">
    <property type="entry name" value="DNA-BINDING TRANSCRIPTIONAL ACTIVATOR DEVR_DOSR"/>
    <property type="match status" value="1"/>
</dbReference>
<dbReference type="PRINTS" id="PR00038">
    <property type="entry name" value="HTHLUXR"/>
</dbReference>
<keyword evidence="4" id="KW-0802">TPR repeat</keyword>
<comment type="caution">
    <text evidence="9">The sequence shown here is derived from an EMBL/GenBank/DDBJ whole genome shotgun (WGS) entry which is preliminary data.</text>
</comment>
<dbReference type="Pfam" id="PF13424">
    <property type="entry name" value="TPR_12"/>
    <property type="match status" value="1"/>
</dbReference>
<sequence>MRTILPAFLLFFCHHVLAQNQIDSLSRALEHFEVGDQEHAYLLVDLAKRYAELDPDTALYLSQKAHKEITDNEWDSLSARSYLAIATSYSFLASYDSSNYYSFQSIKKAELYKDTLTLIDGLNNLGIDFMYQENYVLAFDYFKKVEFMSRIFGDSIRWGHALNNLGIIYNYLGKHEKELPYYEQSAAVFKKIGNAYGLGNAYLNIGTVYTELEDFDRADEFYDQALKVYKGLNSKSGVQNTLLSMSENKLAAGQLAAAQTIAMDALELAREQHLVQDEIFALELLTGITEERGDYEAALAFLKKEKSAKEEVFNSEKSKQINELQEKYQAEKRQAEIERLSLANELKDANLAQAQTSLYGAITVGILLVVLTVVFYSLRAKKMKAEKEAQELQNEALKKRFMELQAGPSELSMELNMVELNYKLNTPLTEREFEVFKLGVEGKSNTEIADKLFISVNTVKFHLRNSYSKMGVSNRKEAFQQIVKIV</sequence>
<feature type="coiled-coil region" evidence="5">
    <location>
        <begin position="314"/>
        <end position="407"/>
    </location>
</feature>
<feature type="repeat" description="TPR" evidence="4">
    <location>
        <begin position="199"/>
        <end position="232"/>
    </location>
</feature>
<dbReference type="Pfam" id="PF00196">
    <property type="entry name" value="GerE"/>
    <property type="match status" value="1"/>
</dbReference>
<keyword evidence="1" id="KW-0805">Transcription regulation</keyword>
<dbReference type="Gene3D" id="1.25.40.10">
    <property type="entry name" value="Tetratricopeptide repeat domain"/>
    <property type="match status" value="1"/>
</dbReference>
<proteinExistence type="predicted"/>
<evidence type="ECO:0000256" key="4">
    <source>
        <dbReference type="PROSITE-ProRule" id="PRU00339"/>
    </source>
</evidence>
<gene>
    <name evidence="9" type="ORF">N7U62_22330</name>
</gene>
<evidence type="ECO:0000256" key="7">
    <source>
        <dbReference type="SAM" id="SignalP"/>
    </source>
</evidence>
<evidence type="ECO:0000256" key="5">
    <source>
        <dbReference type="SAM" id="Coils"/>
    </source>
</evidence>
<feature type="signal peptide" evidence="7">
    <location>
        <begin position="1"/>
        <end position="18"/>
    </location>
</feature>
<evidence type="ECO:0000256" key="1">
    <source>
        <dbReference type="ARBA" id="ARBA00023015"/>
    </source>
</evidence>
<name>A0ABT3D0E4_9BACT</name>
<keyword evidence="6" id="KW-0812">Transmembrane</keyword>
<reference evidence="9 10" key="1">
    <citation type="submission" date="2022-10" db="EMBL/GenBank/DDBJ databases">
        <title>Comparative genomics and taxonomic characterization of three novel marine species of genus Reichenbachiella exhibiting antioxidant and polysaccharide degradation activities.</title>
        <authorList>
            <person name="Muhammad N."/>
            <person name="Lee Y.-J."/>
            <person name="Ko J."/>
            <person name="Kim S.-G."/>
        </authorList>
    </citation>
    <scope>NUCLEOTIDE SEQUENCE [LARGE SCALE GENOMIC DNA]</scope>
    <source>
        <strain evidence="9 10">ABR2-5</strain>
    </source>
</reference>
<dbReference type="InterPro" id="IPR036388">
    <property type="entry name" value="WH-like_DNA-bd_sf"/>
</dbReference>
<feature type="transmembrane region" description="Helical" evidence="6">
    <location>
        <begin position="358"/>
        <end position="378"/>
    </location>
</feature>
<keyword evidence="5" id="KW-0175">Coiled coil</keyword>
<keyword evidence="6" id="KW-0472">Membrane</keyword>
<dbReference type="Gene3D" id="1.10.10.10">
    <property type="entry name" value="Winged helix-like DNA-binding domain superfamily/Winged helix DNA-binding domain"/>
    <property type="match status" value="1"/>
</dbReference>
<dbReference type="PROSITE" id="PS00622">
    <property type="entry name" value="HTH_LUXR_1"/>
    <property type="match status" value="1"/>
</dbReference>
<organism evidence="9 10">
    <name type="scientific">Reichenbachiella ulvae</name>
    <dbReference type="NCBI Taxonomy" id="2980104"/>
    <lineage>
        <taxon>Bacteria</taxon>
        <taxon>Pseudomonadati</taxon>
        <taxon>Bacteroidota</taxon>
        <taxon>Cytophagia</taxon>
        <taxon>Cytophagales</taxon>
        <taxon>Reichenbachiellaceae</taxon>
        <taxon>Reichenbachiella</taxon>
    </lineage>
</organism>
<dbReference type="PROSITE" id="PS50043">
    <property type="entry name" value="HTH_LUXR_2"/>
    <property type="match status" value="1"/>
</dbReference>
<evidence type="ECO:0000256" key="2">
    <source>
        <dbReference type="ARBA" id="ARBA00023125"/>
    </source>
</evidence>
<keyword evidence="10" id="KW-1185">Reference proteome</keyword>
<keyword evidence="2" id="KW-0238">DNA-binding</keyword>
<evidence type="ECO:0000256" key="6">
    <source>
        <dbReference type="SAM" id="Phobius"/>
    </source>
</evidence>
<dbReference type="InterPro" id="IPR019734">
    <property type="entry name" value="TPR_rpt"/>
</dbReference>
<feature type="domain" description="HTH luxR-type" evidence="8">
    <location>
        <begin position="421"/>
        <end position="486"/>
    </location>
</feature>
<dbReference type="Proteomes" id="UP001300692">
    <property type="component" value="Unassembled WGS sequence"/>
</dbReference>
<dbReference type="RefSeq" id="WP_264140338.1">
    <property type="nucleotide sequence ID" value="NZ_JAOYOD010000001.1"/>
</dbReference>